<evidence type="ECO:0008006" key="3">
    <source>
        <dbReference type="Google" id="ProtNLM"/>
    </source>
</evidence>
<gene>
    <name evidence="1" type="ORF">Pla110_02620</name>
</gene>
<dbReference type="KEGG" id="plon:Pla110_02620"/>
<dbReference type="EMBL" id="CP036281">
    <property type="protein sequence ID" value="QDU78558.1"/>
    <property type="molecule type" value="Genomic_DNA"/>
</dbReference>
<dbReference type="RefSeq" id="WP_144992413.1">
    <property type="nucleotide sequence ID" value="NZ_CP036281.1"/>
</dbReference>
<proteinExistence type="predicted"/>
<dbReference type="AlphaFoldDB" id="A0A518CH61"/>
<sequence>MDDLTSNQQAPYSPGTHLHLRVFSYARELSASLKPGSPVKIGSDPSCEIQIAELPLLHCTISWDGENRPRLTPTVAIPLVLVNGQLNDGKTGEPIDFSDKDTLHIGLRTIVRAISSSAAMAEPATTSQPATISMATNAAPTSAVPMPAAPVVASTEAPVASICSNPENSTSPNPGRPTPVRERENLMQKPLNELTAAELIELLEQEEQQVEEFDTQHKSGLQNLLKAVKKVSEEEARKISPATIPLHQVEPVAATKSPAIEQELHYLVEELSELVEDLCDQVQSFAKSEAPSPKGAETTFKKLLREQHDILEKLDTIGELIGGDSGPAPIIRKIA</sequence>
<dbReference type="Proteomes" id="UP000317178">
    <property type="component" value="Chromosome"/>
</dbReference>
<protein>
    <recommendedName>
        <fullName evidence="3">YscD cytoplasmic domain-containing protein</fullName>
    </recommendedName>
</protein>
<evidence type="ECO:0000313" key="2">
    <source>
        <dbReference type="Proteomes" id="UP000317178"/>
    </source>
</evidence>
<keyword evidence="2" id="KW-1185">Reference proteome</keyword>
<organism evidence="1 2">
    <name type="scientific">Polystyrenella longa</name>
    <dbReference type="NCBI Taxonomy" id="2528007"/>
    <lineage>
        <taxon>Bacteria</taxon>
        <taxon>Pseudomonadati</taxon>
        <taxon>Planctomycetota</taxon>
        <taxon>Planctomycetia</taxon>
        <taxon>Planctomycetales</taxon>
        <taxon>Planctomycetaceae</taxon>
        <taxon>Polystyrenella</taxon>
    </lineage>
</organism>
<evidence type="ECO:0000313" key="1">
    <source>
        <dbReference type="EMBL" id="QDU78558.1"/>
    </source>
</evidence>
<name>A0A518CH61_9PLAN</name>
<accession>A0A518CH61</accession>
<reference evidence="1 2" key="1">
    <citation type="submission" date="2019-02" db="EMBL/GenBank/DDBJ databases">
        <title>Deep-cultivation of Planctomycetes and their phenomic and genomic characterization uncovers novel biology.</title>
        <authorList>
            <person name="Wiegand S."/>
            <person name="Jogler M."/>
            <person name="Boedeker C."/>
            <person name="Pinto D."/>
            <person name="Vollmers J."/>
            <person name="Rivas-Marin E."/>
            <person name="Kohn T."/>
            <person name="Peeters S.H."/>
            <person name="Heuer A."/>
            <person name="Rast P."/>
            <person name="Oberbeckmann S."/>
            <person name="Bunk B."/>
            <person name="Jeske O."/>
            <person name="Meyerdierks A."/>
            <person name="Storesund J.E."/>
            <person name="Kallscheuer N."/>
            <person name="Luecker S."/>
            <person name="Lage O.M."/>
            <person name="Pohl T."/>
            <person name="Merkel B.J."/>
            <person name="Hornburger P."/>
            <person name="Mueller R.-W."/>
            <person name="Bruemmer F."/>
            <person name="Labrenz M."/>
            <person name="Spormann A.M."/>
            <person name="Op den Camp H."/>
            <person name="Overmann J."/>
            <person name="Amann R."/>
            <person name="Jetten M.S.M."/>
            <person name="Mascher T."/>
            <person name="Medema M.H."/>
            <person name="Devos D.P."/>
            <person name="Kaster A.-K."/>
            <person name="Ovreas L."/>
            <person name="Rohde M."/>
            <person name="Galperin M.Y."/>
            <person name="Jogler C."/>
        </authorList>
    </citation>
    <scope>NUCLEOTIDE SEQUENCE [LARGE SCALE GENOMIC DNA]</scope>
    <source>
        <strain evidence="1 2">Pla110</strain>
    </source>
</reference>